<reference evidence="1" key="1">
    <citation type="submission" date="2021-07" db="EMBL/GenBank/DDBJ databases">
        <title>Complete Genome Sequences of Mycobacterium farcinogenes Isolated from Clinical Specimens from Patients in Thailand.</title>
        <authorList>
            <person name="Sodsai P."/>
        </authorList>
    </citation>
    <scope>NUCLEOTIDE SEQUENCE</scope>
    <source>
        <strain evidence="1">BKK/CU-MFGFA-001</strain>
    </source>
</reference>
<name>A0ACD1FQU7_MYCFR</name>
<evidence type="ECO:0000313" key="2">
    <source>
        <dbReference type="Proteomes" id="UP000825598"/>
    </source>
</evidence>
<keyword evidence="2" id="KW-1185">Reference proteome</keyword>
<geneLocation type="plasmid" evidence="1 2">
    <name>unnamed1</name>
</geneLocation>
<evidence type="ECO:0000313" key="1">
    <source>
        <dbReference type="EMBL" id="QZH69440.1"/>
    </source>
</evidence>
<sequence length="163" mass="17773">MTVSVPAPIRRDLHRLVESETLGMAFFGTAAKHASSDAHRDAWRALTELEVRTNDGVQAFLSRTAVDLAPTQKLATAAGTTAGLGVRMLPDALSWRLLRQGTGRYLPAFKRLAHHYAGTPEQAFFDYVVKHELAIIDAAEHAMRGDVRGLGAVHRLLNAPVPQ</sequence>
<accession>A0ACD1FQU7</accession>
<gene>
    <name evidence="1" type="ORF">K6L26_30360</name>
</gene>
<dbReference type="EMBL" id="CP081674">
    <property type="protein sequence ID" value="QZH69440.1"/>
    <property type="molecule type" value="Genomic_DNA"/>
</dbReference>
<keyword evidence="1" id="KW-0614">Plasmid</keyword>
<organism evidence="1 2">
    <name type="scientific">Mycolicibacterium farcinogenes</name>
    <name type="common">Mycobacterium farcinogenes</name>
    <dbReference type="NCBI Taxonomy" id="1802"/>
    <lineage>
        <taxon>Bacteria</taxon>
        <taxon>Bacillati</taxon>
        <taxon>Actinomycetota</taxon>
        <taxon>Actinomycetes</taxon>
        <taxon>Mycobacteriales</taxon>
        <taxon>Mycobacteriaceae</taxon>
        <taxon>Mycolicibacterium</taxon>
    </lineage>
</organism>
<protein>
    <submittedName>
        <fullName evidence="1">Uncharacterized protein</fullName>
    </submittedName>
</protein>
<proteinExistence type="predicted"/>
<dbReference type="Proteomes" id="UP000825598">
    <property type="component" value="Plasmid unnamed1"/>
</dbReference>